<evidence type="ECO:0000256" key="2">
    <source>
        <dbReference type="ARBA" id="ARBA00005695"/>
    </source>
</evidence>
<evidence type="ECO:0000256" key="3">
    <source>
        <dbReference type="ARBA" id="ARBA00022448"/>
    </source>
</evidence>
<reference evidence="6 7" key="1">
    <citation type="submission" date="2017-09" db="EMBL/GenBank/DDBJ databases">
        <authorList>
            <person name="Ehlers B."/>
            <person name="Leendertz F.H."/>
        </authorList>
    </citation>
    <scope>NUCLEOTIDE SEQUENCE [LARGE SCALE GENOMIC DNA]</scope>
    <source>
        <strain evidence="6 7">DSM 27208</strain>
    </source>
</reference>
<dbReference type="InterPro" id="IPR039424">
    <property type="entry name" value="SBP_5"/>
</dbReference>
<dbReference type="PROSITE" id="PS51257">
    <property type="entry name" value="PROKAR_LIPOPROTEIN"/>
    <property type="match status" value="1"/>
</dbReference>
<dbReference type="AlphaFoldDB" id="A0A285P5P5"/>
<evidence type="ECO:0000256" key="4">
    <source>
        <dbReference type="ARBA" id="ARBA00022729"/>
    </source>
</evidence>
<dbReference type="Gene3D" id="3.10.105.10">
    <property type="entry name" value="Dipeptide-binding Protein, Domain 3"/>
    <property type="match status" value="1"/>
</dbReference>
<keyword evidence="4" id="KW-0732">Signal</keyword>
<sequence>MRDFEPTRRDYVQGIGTASLLGLAGCMGLGNDGNGGGTHSSYMSPEERENLDFVEQEYRIAHSNDIDPSELSLNMSKWQVYPWGIRALLEGADYYETLYEDGYNGVIIDNVEVSPGSVTVTVHEDAAWSNGDQITGKHVRNHVLRSIFMRVSSPRNEVQSPSEVGAPMLLVRSPTDDGGDWRQDAIEVDGKSVTFKTKEGWYGEQCPWTEDTLKREFYGAVPEMPVYNQIFEDFMSLEDPFGENFSEVESLRSQYRNMDVGWEDVATCGPFYLSEVNQREYTLEKNEGYPYADRINWPTIKAEYIEGAQSKRTALVEGHLDASGSVSMPERTLSALPEEMVEFRHEVPSGASFNVHIGDGNFSDVRARQAIQHVIDRQAITEAVSGETVIEASPIEIPGAMGGIDEILSDEFLSSLNKYEPDQERATQLLEDAGFSKEGGTWMTPDGNEWSFRIQTDASVPHMETLMVNQLQSFGIQAELYTQDSAVLQQNKESGSYDMAPGSWGGEAHSALAFFWWIPQNPVQRGIHGIWTDEQVQQWGEEVEPVNIDENGYAHNFQAEHLKDYFTIEAPPVGEPDGELQEYDTAWAAMMLDWGYRLEDRSYEELLEELAWIYNWYVPEFPIHKQKAQKFHNTSKWIVPPEDQEKKWYRGPKSLINSGHISAKPE</sequence>
<protein>
    <submittedName>
        <fullName evidence="6">ABC-type transport system, substrate-binding protein</fullName>
    </submittedName>
</protein>
<evidence type="ECO:0000313" key="7">
    <source>
        <dbReference type="Proteomes" id="UP000219453"/>
    </source>
</evidence>
<evidence type="ECO:0000259" key="5">
    <source>
        <dbReference type="Pfam" id="PF00496"/>
    </source>
</evidence>
<name>A0A285P5P5_NATPI</name>
<proteinExistence type="inferred from homology"/>
<dbReference type="GO" id="GO:1904680">
    <property type="term" value="F:peptide transmembrane transporter activity"/>
    <property type="evidence" value="ECO:0007669"/>
    <property type="project" value="TreeGrafter"/>
</dbReference>
<dbReference type="PANTHER" id="PTHR30290">
    <property type="entry name" value="PERIPLASMIC BINDING COMPONENT OF ABC TRANSPORTER"/>
    <property type="match status" value="1"/>
</dbReference>
<keyword evidence="7" id="KW-1185">Reference proteome</keyword>
<dbReference type="EMBL" id="OBEJ01000004">
    <property type="protein sequence ID" value="SNZ17050.1"/>
    <property type="molecule type" value="Genomic_DNA"/>
</dbReference>
<comment type="similarity">
    <text evidence="2">Belongs to the bacterial solute-binding protein 5 family.</text>
</comment>
<dbReference type="Proteomes" id="UP000219453">
    <property type="component" value="Unassembled WGS sequence"/>
</dbReference>
<dbReference type="Gene3D" id="3.40.190.10">
    <property type="entry name" value="Periplasmic binding protein-like II"/>
    <property type="match status" value="1"/>
</dbReference>
<organism evidence="6 7">
    <name type="scientific">Natronoarchaeum philippinense</name>
    <dbReference type="NCBI Taxonomy" id="558529"/>
    <lineage>
        <taxon>Archaea</taxon>
        <taxon>Methanobacteriati</taxon>
        <taxon>Methanobacteriota</taxon>
        <taxon>Stenosarchaea group</taxon>
        <taxon>Halobacteria</taxon>
        <taxon>Halobacteriales</taxon>
        <taxon>Natronoarchaeaceae</taxon>
    </lineage>
</organism>
<evidence type="ECO:0000313" key="6">
    <source>
        <dbReference type="EMBL" id="SNZ17050.1"/>
    </source>
</evidence>
<dbReference type="InterPro" id="IPR000914">
    <property type="entry name" value="SBP_5_dom"/>
</dbReference>
<dbReference type="PANTHER" id="PTHR30290:SF10">
    <property type="entry name" value="PERIPLASMIC OLIGOPEPTIDE-BINDING PROTEIN-RELATED"/>
    <property type="match status" value="1"/>
</dbReference>
<keyword evidence="3" id="KW-0813">Transport</keyword>
<gene>
    <name evidence="6" type="ORF">SAMN06269185_2867</name>
</gene>
<accession>A0A285P5P5</accession>
<dbReference type="Pfam" id="PF00496">
    <property type="entry name" value="SBP_bac_5"/>
    <property type="match status" value="1"/>
</dbReference>
<dbReference type="SUPFAM" id="SSF53850">
    <property type="entry name" value="Periplasmic binding protein-like II"/>
    <property type="match status" value="1"/>
</dbReference>
<comment type="subcellular location">
    <subcellularLocation>
        <location evidence="1">Cell envelope</location>
    </subcellularLocation>
</comment>
<evidence type="ECO:0000256" key="1">
    <source>
        <dbReference type="ARBA" id="ARBA00004196"/>
    </source>
</evidence>
<feature type="domain" description="Solute-binding protein family 5" evidence="5">
    <location>
        <begin position="118"/>
        <end position="518"/>
    </location>
</feature>
<dbReference type="GO" id="GO:0015833">
    <property type="term" value="P:peptide transport"/>
    <property type="evidence" value="ECO:0007669"/>
    <property type="project" value="TreeGrafter"/>
</dbReference>